<protein>
    <submittedName>
        <fullName evidence="3">Uncharacterized protein</fullName>
    </submittedName>
</protein>
<dbReference type="AlphaFoldDB" id="A0A1B9IG30"/>
<feature type="coiled-coil region" evidence="1">
    <location>
        <begin position="90"/>
        <end position="124"/>
    </location>
</feature>
<dbReference type="EMBL" id="KI669470">
    <property type="protein sequence ID" value="OCF54516.1"/>
    <property type="molecule type" value="Genomic_DNA"/>
</dbReference>
<evidence type="ECO:0000256" key="1">
    <source>
        <dbReference type="SAM" id="Coils"/>
    </source>
</evidence>
<keyword evidence="1" id="KW-0175">Coiled coil</keyword>
<gene>
    <name evidence="3" type="ORF">L486_08065</name>
</gene>
<name>A0A1B9IG30_9TREE</name>
<proteinExistence type="predicted"/>
<reference evidence="4" key="2">
    <citation type="submission" date="2013-12" db="EMBL/GenBank/DDBJ databases">
        <title>Evolution of pathogenesis and genome organization in the Tremellales.</title>
        <authorList>
            <person name="Cuomo C."/>
            <person name="Litvintseva A."/>
            <person name="Heitman J."/>
            <person name="Chen Y."/>
            <person name="Sun S."/>
            <person name="Springer D."/>
            <person name="Dromer F."/>
            <person name="Young S."/>
            <person name="Zeng Q."/>
            <person name="Chapman S."/>
            <person name="Gujja S."/>
            <person name="Saif S."/>
            <person name="Birren B."/>
        </authorList>
    </citation>
    <scope>NUCLEOTIDE SEQUENCE [LARGE SCALE GENOMIC DNA]</scope>
    <source>
        <strain evidence="4">CBS 10435</strain>
    </source>
</reference>
<organism evidence="3 4">
    <name type="scientific">Kwoniella mangroviensis CBS 10435</name>
    <dbReference type="NCBI Taxonomy" id="1331196"/>
    <lineage>
        <taxon>Eukaryota</taxon>
        <taxon>Fungi</taxon>
        <taxon>Dikarya</taxon>
        <taxon>Basidiomycota</taxon>
        <taxon>Agaricomycotina</taxon>
        <taxon>Tremellomycetes</taxon>
        <taxon>Tremellales</taxon>
        <taxon>Cryptococcaceae</taxon>
        <taxon>Kwoniella</taxon>
    </lineage>
</organism>
<feature type="region of interest" description="Disordered" evidence="2">
    <location>
        <begin position="288"/>
        <end position="348"/>
    </location>
</feature>
<feature type="compositionally biased region" description="Polar residues" evidence="2">
    <location>
        <begin position="320"/>
        <end position="336"/>
    </location>
</feature>
<feature type="region of interest" description="Disordered" evidence="2">
    <location>
        <begin position="360"/>
        <end position="389"/>
    </location>
</feature>
<dbReference type="OrthoDB" id="10620084at2759"/>
<reference evidence="3 4" key="1">
    <citation type="submission" date="2013-07" db="EMBL/GenBank/DDBJ databases">
        <title>The Genome Sequence of Kwoniella mangroviensis CBS10435.</title>
        <authorList>
            <consortium name="The Broad Institute Genome Sequencing Platform"/>
            <person name="Cuomo C."/>
            <person name="Litvintseva A."/>
            <person name="Chen Y."/>
            <person name="Heitman J."/>
            <person name="Sun S."/>
            <person name="Springer D."/>
            <person name="Dromer F."/>
            <person name="Young S.K."/>
            <person name="Zeng Q."/>
            <person name="Gargeya S."/>
            <person name="Fitzgerald M."/>
            <person name="Abouelleil A."/>
            <person name="Alvarado L."/>
            <person name="Berlin A.M."/>
            <person name="Chapman S.B."/>
            <person name="Dewar J."/>
            <person name="Goldberg J."/>
            <person name="Griggs A."/>
            <person name="Gujja S."/>
            <person name="Hansen M."/>
            <person name="Howarth C."/>
            <person name="Imamovic A."/>
            <person name="Larimer J."/>
            <person name="McCowan C."/>
            <person name="Murphy C."/>
            <person name="Pearson M."/>
            <person name="Priest M."/>
            <person name="Roberts A."/>
            <person name="Saif S."/>
            <person name="Shea T."/>
            <person name="Sykes S."/>
            <person name="Wortman J."/>
            <person name="Nusbaum C."/>
            <person name="Birren B."/>
        </authorList>
    </citation>
    <scope>NUCLEOTIDE SEQUENCE [LARGE SCALE GENOMIC DNA]</scope>
    <source>
        <strain evidence="3 4">CBS 10435</strain>
    </source>
</reference>
<keyword evidence="4" id="KW-1185">Reference proteome</keyword>
<feature type="compositionally biased region" description="Basic and acidic residues" evidence="2">
    <location>
        <begin position="360"/>
        <end position="372"/>
    </location>
</feature>
<feature type="compositionally biased region" description="Pro residues" evidence="2">
    <location>
        <begin position="294"/>
        <end position="304"/>
    </location>
</feature>
<sequence>MPIHQGHNSLAPSPIGLTLNIHLPNASSATTPTPSVPQVDGDIIVPEVAGTFDTSTKSSNALAISPEMYHEILARLGLLERQATISTDQIKLLNDHLQEEKEKVRQISREKQDLDMKLQVEREEHHLISLRFLEDQARTDELQIKLGELESKQEQSDKDTIVDRCHFEEMESRMMEKLQLKMKTAEEEGDKELNKRLLSIKNATQDAISQIRKFKVDTKKEDDRAKQYLNSIKDSKNQALSMIRLSGNMMESRLKEKEEELNLMIKEGHKSLEYLKKKISQDFLRQLSNTSLSKPPPSSSPPPHSRLFPIRLSGKATGIGPNNNNYVAPTSKNTEPLSKPVHPSKQKPIRVFVKDVRLGGKEEGNRRIDFDTYLRQTEPQQSDHEEDSI</sequence>
<evidence type="ECO:0000256" key="2">
    <source>
        <dbReference type="SAM" id="MobiDB-lite"/>
    </source>
</evidence>
<dbReference type="Proteomes" id="UP000092583">
    <property type="component" value="Unassembled WGS sequence"/>
</dbReference>
<evidence type="ECO:0000313" key="3">
    <source>
        <dbReference type="EMBL" id="OCF54516.1"/>
    </source>
</evidence>
<feature type="coiled-coil region" evidence="1">
    <location>
        <begin position="168"/>
        <end position="195"/>
    </location>
</feature>
<accession>A0A1B9IG30</accession>
<evidence type="ECO:0000313" key="4">
    <source>
        <dbReference type="Proteomes" id="UP000092583"/>
    </source>
</evidence>